<proteinExistence type="predicted"/>
<feature type="compositionally biased region" description="Acidic residues" evidence="1">
    <location>
        <begin position="233"/>
        <end position="256"/>
    </location>
</feature>
<feature type="signal peptide" evidence="2">
    <location>
        <begin position="1"/>
        <end position="15"/>
    </location>
</feature>
<dbReference type="AlphaFoldDB" id="A0AAV9UJW1"/>
<evidence type="ECO:0000256" key="2">
    <source>
        <dbReference type="SAM" id="SignalP"/>
    </source>
</evidence>
<keyword evidence="4" id="KW-1185">Reference proteome</keyword>
<dbReference type="Proteomes" id="UP001373714">
    <property type="component" value="Unassembled WGS sequence"/>
</dbReference>
<feature type="region of interest" description="Disordered" evidence="1">
    <location>
        <begin position="231"/>
        <end position="258"/>
    </location>
</feature>
<comment type="caution">
    <text evidence="3">The sequence shown here is derived from an EMBL/GenBank/DDBJ whole genome shotgun (WGS) entry which is preliminary data.</text>
</comment>
<gene>
    <name evidence="3" type="ORF">TWF730_010880</name>
</gene>
<accession>A0AAV9UJW1</accession>
<evidence type="ECO:0000313" key="3">
    <source>
        <dbReference type="EMBL" id="KAK6343284.1"/>
    </source>
</evidence>
<feature type="chain" id="PRO_5043564235" evidence="2">
    <location>
        <begin position="16"/>
        <end position="486"/>
    </location>
</feature>
<name>A0AAV9UJW1_9PEZI</name>
<keyword evidence="2" id="KW-0732">Signal</keyword>
<evidence type="ECO:0000256" key="1">
    <source>
        <dbReference type="SAM" id="MobiDB-lite"/>
    </source>
</evidence>
<evidence type="ECO:0000313" key="4">
    <source>
        <dbReference type="Proteomes" id="UP001373714"/>
    </source>
</evidence>
<protein>
    <submittedName>
        <fullName evidence="3">Uncharacterized protein</fullName>
    </submittedName>
</protein>
<sequence>MRLLYFLLLPSLGISYEIAFSNHNLEEDLPAKFRDKPLPDFNWSVYPRFRCNAVNTNGLEWEEGYPNVIKDVLVRTAAGGSGPPGVMVFYSTDVDLFDNPDYYDLRDPCSWRNARDIVRWKNGTAKYLDRGVGNSQKYNLATRAVITYWKELEPNEPIPEEWESLISRIRPGRSAVWDKSDDLWEIPGRNGRGIPGQRGDVYSGGFFTDYWYKFSEHGARQVMMLRAFLGGPDDGDGSEGGDDENWAQEDSDDDGSVDTAYTTDVMAQHELINREPYPWQPPQPRMIRNNVRWIYRPTREDARINPEYRRWRNERIMNAGDYRPVATTNKDGVESSTAVPLNDLIAEGWIIDRRAELEFQDKLARERKGVAEAEIFYKLLVDDEKSQRQPQALYDEMWKLESPGWKMTDPLPDMLSVNTDENDVLFPVNGGGGGGQAVAPAGQNQAGMNQAGVIEDPLAAYWQPTVLRPAVDNRAHQLLSGPNSPD</sequence>
<dbReference type="EMBL" id="JAVHNS010000009">
    <property type="protein sequence ID" value="KAK6343284.1"/>
    <property type="molecule type" value="Genomic_DNA"/>
</dbReference>
<organism evidence="3 4">
    <name type="scientific">Orbilia blumenaviensis</name>
    <dbReference type="NCBI Taxonomy" id="1796055"/>
    <lineage>
        <taxon>Eukaryota</taxon>
        <taxon>Fungi</taxon>
        <taxon>Dikarya</taxon>
        <taxon>Ascomycota</taxon>
        <taxon>Pezizomycotina</taxon>
        <taxon>Orbiliomycetes</taxon>
        <taxon>Orbiliales</taxon>
        <taxon>Orbiliaceae</taxon>
        <taxon>Orbilia</taxon>
    </lineage>
</organism>
<reference evidence="3 4" key="1">
    <citation type="submission" date="2019-10" db="EMBL/GenBank/DDBJ databases">
        <authorList>
            <person name="Palmer J.M."/>
        </authorList>
    </citation>
    <scope>NUCLEOTIDE SEQUENCE [LARGE SCALE GENOMIC DNA]</scope>
    <source>
        <strain evidence="3 4">TWF730</strain>
    </source>
</reference>